<evidence type="ECO:0000256" key="6">
    <source>
        <dbReference type="SAM" id="MobiDB-lite"/>
    </source>
</evidence>
<evidence type="ECO:0000259" key="7">
    <source>
        <dbReference type="PROSITE" id="PS50048"/>
    </source>
</evidence>
<evidence type="ECO:0000256" key="4">
    <source>
        <dbReference type="ARBA" id="ARBA00023163"/>
    </source>
</evidence>
<comment type="caution">
    <text evidence="8">The sequence shown here is derived from an EMBL/GenBank/DDBJ whole genome shotgun (WGS) entry which is preliminary data.</text>
</comment>
<dbReference type="PROSITE" id="PS50048">
    <property type="entry name" value="ZN2_CY6_FUNGAL_2"/>
    <property type="match status" value="1"/>
</dbReference>
<dbReference type="PANTHER" id="PTHR37534:SF3">
    <property type="entry name" value="ZN(II)2CYS6 TRANSCRIPTION FACTOR (EUROFUNG)"/>
    <property type="match status" value="1"/>
</dbReference>
<comment type="subcellular location">
    <subcellularLocation>
        <location evidence="1">Nucleus</location>
    </subcellularLocation>
</comment>
<dbReference type="Proteomes" id="UP000256690">
    <property type="component" value="Unassembled WGS sequence"/>
</dbReference>
<keyword evidence="2" id="KW-0805">Transcription regulation</keyword>
<feature type="region of interest" description="Disordered" evidence="6">
    <location>
        <begin position="165"/>
        <end position="186"/>
    </location>
</feature>
<reference evidence="8 9" key="1">
    <citation type="journal article" date="2018" name="IMA Fungus">
        <title>IMA Genome-F 9: Draft genome sequence of Annulohypoxylon stygium, Aspergillus mulundensis, Berkeleyomyces basicola (syn. Thielaviopsis basicola), Ceratocystis smalleyi, two Cercospora beticola strains, Coleophoma cylindrospora, Fusarium fracticaudum, Phialophora cf. hyalina, and Morchella septimelata.</title>
        <authorList>
            <person name="Wingfield B.D."/>
            <person name="Bills G.F."/>
            <person name="Dong Y."/>
            <person name="Huang W."/>
            <person name="Nel W.J."/>
            <person name="Swalarsk-Parry B.S."/>
            <person name="Vaghefi N."/>
            <person name="Wilken P.M."/>
            <person name="An Z."/>
            <person name="de Beer Z.W."/>
            <person name="De Vos L."/>
            <person name="Chen L."/>
            <person name="Duong T.A."/>
            <person name="Gao Y."/>
            <person name="Hammerbacher A."/>
            <person name="Kikkert J.R."/>
            <person name="Li Y."/>
            <person name="Li H."/>
            <person name="Li K."/>
            <person name="Li Q."/>
            <person name="Liu X."/>
            <person name="Ma X."/>
            <person name="Naidoo K."/>
            <person name="Pethybridge S.J."/>
            <person name="Sun J."/>
            <person name="Steenkamp E.T."/>
            <person name="van der Nest M.A."/>
            <person name="van Wyk S."/>
            <person name="Wingfield M.J."/>
            <person name="Xiong C."/>
            <person name="Yue Q."/>
            <person name="Zhang X."/>
        </authorList>
    </citation>
    <scope>NUCLEOTIDE SEQUENCE [LARGE SCALE GENOMIC DNA]</scope>
    <source>
        <strain evidence="8 9">DSM 5745</strain>
    </source>
</reference>
<dbReference type="GO" id="GO:0005634">
    <property type="term" value="C:nucleus"/>
    <property type="evidence" value="ECO:0007669"/>
    <property type="project" value="UniProtKB-SubCell"/>
</dbReference>
<evidence type="ECO:0000313" key="9">
    <source>
        <dbReference type="Proteomes" id="UP000256690"/>
    </source>
</evidence>
<dbReference type="SUPFAM" id="SSF57701">
    <property type="entry name" value="Zn2/Cys6 DNA-binding domain"/>
    <property type="match status" value="1"/>
</dbReference>
<dbReference type="Gene3D" id="4.10.240.10">
    <property type="entry name" value="Zn(2)-C6 fungal-type DNA-binding domain"/>
    <property type="match status" value="1"/>
</dbReference>
<feature type="region of interest" description="Disordered" evidence="6">
    <location>
        <begin position="54"/>
        <end position="75"/>
    </location>
</feature>
<dbReference type="GO" id="GO:0000981">
    <property type="term" value="F:DNA-binding transcription factor activity, RNA polymerase II-specific"/>
    <property type="evidence" value="ECO:0007669"/>
    <property type="project" value="InterPro"/>
</dbReference>
<dbReference type="InterPro" id="IPR001138">
    <property type="entry name" value="Zn2Cys6_DnaBD"/>
</dbReference>
<evidence type="ECO:0000256" key="3">
    <source>
        <dbReference type="ARBA" id="ARBA00023125"/>
    </source>
</evidence>
<keyword evidence="9" id="KW-1185">Reference proteome</keyword>
<dbReference type="Pfam" id="PF11951">
    <property type="entry name" value="Fungal_trans_2"/>
    <property type="match status" value="1"/>
</dbReference>
<accession>A0A3D8RY71</accession>
<dbReference type="SMART" id="SM00066">
    <property type="entry name" value="GAL4"/>
    <property type="match status" value="1"/>
</dbReference>
<dbReference type="InterPro" id="IPR036864">
    <property type="entry name" value="Zn2-C6_fun-type_DNA-bd_sf"/>
</dbReference>
<keyword evidence="4" id="KW-0804">Transcription</keyword>
<dbReference type="PANTHER" id="PTHR37534">
    <property type="entry name" value="TRANSCRIPTIONAL ACTIVATOR PROTEIN UGA3"/>
    <property type="match status" value="1"/>
</dbReference>
<dbReference type="InterPro" id="IPR021858">
    <property type="entry name" value="Fun_TF"/>
</dbReference>
<dbReference type="GeneID" id="38116188"/>
<proteinExistence type="predicted"/>
<evidence type="ECO:0000256" key="5">
    <source>
        <dbReference type="ARBA" id="ARBA00023242"/>
    </source>
</evidence>
<keyword evidence="5" id="KW-0539">Nucleus</keyword>
<protein>
    <recommendedName>
        <fullName evidence="7">Zn(2)-C6 fungal-type domain-containing protein</fullName>
    </recommendedName>
</protein>
<dbReference type="GO" id="GO:0000976">
    <property type="term" value="F:transcription cis-regulatory region binding"/>
    <property type="evidence" value="ECO:0007669"/>
    <property type="project" value="TreeGrafter"/>
</dbReference>
<dbReference type="PROSITE" id="PS00463">
    <property type="entry name" value="ZN2_CY6_FUNGAL_1"/>
    <property type="match status" value="1"/>
</dbReference>
<dbReference type="GO" id="GO:0008270">
    <property type="term" value="F:zinc ion binding"/>
    <property type="evidence" value="ECO:0007669"/>
    <property type="project" value="InterPro"/>
</dbReference>
<dbReference type="STRING" id="1810919.A0A3D8RY71"/>
<name>A0A3D8RY71_9EURO</name>
<dbReference type="Pfam" id="PF00172">
    <property type="entry name" value="Zn_clus"/>
    <property type="match status" value="1"/>
</dbReference>
<dbReference type="OrthoDB" id="5319341at2759"/>
<evidence type="ECO:0000256" key="2">
    <source>
        <dbReference type="ARBA" id="ARBA00023015"/>
    </source>
</evidence>
<dbReference type="AlphaFoldDB" id="A0A3D8RY71"/>
<feature type="compositionally biased region" description="Low complexity" evidence="6">
    <location>
        <begin position="170"/>
        <end position="185"/>
    </location>
</feature>
<organism evidence="8 9">
    <name type="scientific">Aspergillus mulundensis</name>
    <dbReference type="NCBI Taxonomy" id="1810919"/>
    <lineage>
        <taxon>Eukaryota</taxon>
        <taxon>Fungi</taxon>
        <taxon>Dikarya</taxon>
        <taxon>Ascomycota</taxon>
        <taxon>Pezizomycotina</taxon>
        <taxon>Eurotiomycetes</taxon>
        <taxon>Eurotiomycetidae</taxon>
        <taxon>Eurotiales</taxon>
        <taxon>Aspergillaceae</taxon>
        <taxon>Aspergillus</taxon>
        <taxon>Aspergillus subgen. Nidulantes</taxon>
    </lineage>
</organism>
<sequence>MDAKVKKRIRKPRGRGLRSVSGCLTCRTRHKKCDEHKPRCGPCTNSDRDCIYPGDTRQTASDRPDASSVASNSSQIQNILCSPRSAPPGHGPVAPTLDYDATSGPSPETHNILDPELVALYPETRPQPEVYSSLPSESVSVTPDVNSDHATARWLNLLATDAAQEGNGFSLPSSPRSRLSRGSVSHFQDRGSSAHLYSAQLSERHAWQADSDIALSKHEAALFRRFAEHIALSLDLFDCHKHFSNHATRLALRNLGLMKAILALSARYSSLSPPTPDTPEPTDPNEAIQFYYETLHYVSTALQYNSYKHSAELLATAIVISTYEMLDASEHNSNWQRHLKGVFWIQRSQDVNGSSGGLRQAVWWAWLRQDLWAAFREHRRCFSFWQPIVDYPDLSEDDLAYRSVYLLSQAVNYCTEPLPDAGAEVDPEQVRLRTERGNELMDMLERWRSFSAAAFKTFPSHNREELHGWTPIWIHPPAFGVALQVYSFAKILVCLHRPVTTGFSGYRAFQKTLTDAVATICGIAIELTDPSCQIISAQCLFGAGLCVQSEAQQNAIISLIQACEARTGWPMGTMQDDLRKEWVKATEGKVL</sequence>
<gene>
    <name evidence="8" type="ORF">DSM5745_05818</name>
</gene>
<feature type="domain" description="Zn(2)-C6 fungal-type" evidence="7">
    <location>
        <begin position="22"/>
        <end position="52"/>
    </location>
</feature>
<dbReference type="EMBL" id="PVWQ01000006">
    <property type="protein sequence ID" value="RDW78966.1"/>
    <property type="molecule type" value="Genomic_DNA"/>
</dbReference>
<evidence type="ECO:0000256" key="1">
    <source>
        <dbReference type="ARBA" id="ARBA00004123"/>
    </source>
</evidence>
<dbReference type="RefSeq" id="XP_026603666.1">
    <property type="nucleotide sequence ID" value="XM_026747834.1"/>
</dbReference>
<dbReference type="CDD" id="cd00067">
    <property type="entry name" value="GAL4"/>
    <property type="match status" value="1"/>
</dbReference>
<dbReference type="GO" id="GO:0045944">
    <property type="term" value="P:positive regulation of transcription by RNA polymerase II"/>
    <property type="evidence" value="ECO:0007669"/>
    <property type="project" value="TreeGrafter"/>
</dbReference>
<evidence type="ECO:0000313" key="8">
    <source>
        <dbReference type="EMBL" id="RDW78966.1"/>
    </source>
</evidence>
<keyword evidence="3" id="KW-0238">DNA-binding</keyword>